<comment type="subcellular location">
    <subcellularLocation>
        <location evidence="1">Cell membrane</location>
        <topology evidence="1">Multi-pass membrane protein</topology>
    </subcellularLocation>
</comment>
<dbReference type="EMBL" id="JAJCIS010000002">
    <property type="protein sequence ID" value="MCB7386851.1"/>
    <property type="molecule type" value="Genomic_DNA"/>
</dbReference>
<feature type="domain" description="ABC3 transporter permease C-terminal" evidence="7">
    <location>
        <begin position="485"/>
        <end position="593"/>
    </location>
</feature>
<keyword evidence="2" id="KW-1003">Cell membrane</keyword>
<evidence type="ECO:0000256" key="1">
    <source>
        <dbReference type="ARBA" id="ARBA00004651"/>
    </source>
</evidence>
<evidence type="ECO:0000256" key="6">
    <source>
        <dbReference type="SAM" id="Phobius"/>
    </source>
</evidence>
<feature type="transmembrane region" description="Helical" evidence="6">
    <location>
        <begin position="480"/>
        <end position="503"/>
    </location>
</feature>
<dbReference type="Pfam" id="PF02687">
    <property type="entry name" value="FtsX"/>
    <property type="match status" value="1"/>
</dbReference>
<evidence type="ECO:0000256" key="4">
    <source>
        <dbReference type="ARBA" id="ARBA00022989"/>
    </source>
</evidence>
<protein>
    <submittedName>
        <fullName evidence="8">ABC transporter permease</fullName>
    </submittedName>
</protein>
<keyword evidence="3 6" id="KW-0812">Transmembrane</keyword>
<feature type="transmembrane region" description="Helical" evidence="6">
    <location>
        <begin position="590"/>
        <end position="612"/>
    </location>
</feature>
<feature type="transmembrane region" description="Helical" evidence="6">
    <location>
        <begin position="524"/>
        <end position="548"/>
    </location>
</feature>
<evidence type="ECO:0000259" key="7">
    <source>
        <dbReference type="Pfam" id="PF02687"/>
    </source>
</evidence>
<evidence type="ECO:0000256" key="5">
    <source>
        <dbReference type="ARBA" id="ARBA00023136"/>
    </source>
</evidence>
<dbReference type="RefSeq" id="WP_066736186.1">
    <property type="nucleotide sequence ID" value="NZ_JAJCIQ010000002.1"/>
</dbReference>
<gene>
    <name evidence="8" type="ORF">LIZ65_06075</name>
</gene>
<proteinExistence type="predicted"/>
<sequence>MKNSIRQLWRTPVKAVLFFLLIGGAAFLLTMGANLFYVSSKTREAAEGAFSTIGTVEQKVSSTSMEKYWDPATQDYAYYSNKMYDAPISDEVLDLEGIPYVHKPKQRPFYGAFKEGYVVRDTHSEVDESWLGIGGDSVIVEVEPFEDCVPDHPVKLHFKKTLYGKITDRMLNRIWFWDYTNPEPQPLYAGKTYIMALFNNVSLEYQGVLDKDKYPDVSAVWTPWIDIKGYQYTKEGIEIDDSQHENQFYSEVTDGFYETAEGKRWLNMIEGFRIADYSIPVIPTDATNLLMYFYNQDAGIVEGRDITDEEYREGKRVCLVQEEFAASNHLEIGDKLELPLYYADYSASASFSYPMWSTQTAAAKLINAEGELYAPFWDEEYEVAGIYKVYAGTDTYTGHEAAKNGVIIPAASVTESDEDNILGYGPMKDYNTVFQLENGRIDAFWDVWNKQGSSQLKITFYDKGYSALEQSFQNTRKMSAILLSAGIGTTILILLFFCHMFIAKQKLRTAVERSLGMTKKQCRTSLLSGMLVTAAIGCAVGAGAGSLLTGTVARSLEKSTTYSSLYSTGKAVIEEIASSPEVLTGGLARFAIPVSAAAAVLAMAWLTAYIMVSGNLREEPMELLAKMRHDI</sequence>
<reference evidence="8 9" key="1">
    <citation type="submission" date="2021-10" db="EMBL/GenBank/DDBJ databases">
        <title>Collection of gut derived symbiotic bacterial strains cultured from healthy donors.</title>
        <authorList>
            <person name="Lin H."/>
            <person name="Littmann E."/>
            <person name="Kohout C."/>
            <person name="Pamer E.G."/>
        </authorList>
    </citation>
    <scope>NUCLEOTIDE SEQUENCE [LARGE SCALE GENOMIC DNA]</scope>
    <source>
        <strain evidence="8 9">DFI.1.165</strain>
    </source>
</reference>
<accession>A0ABS8DEL0</accession>
<dbReference type="InterPro" id="IPR003838">
    <property type="entry name" value="ABC3_permease_C"/>
</dbReference>
<dbReference type="Proteomes" id="UP001299546">
    <property type="component" value="Unassembled WGS sequence"/>
</dbReference>
<keyword evidence="4 6" id="KW-1133">Transmembrane helix</keyword>
<evidence type="ECO:0000256" key="2">
    <source>
        <dbReference type="ARBA" id="ARBA00022475"/>
    </source>
</evidence>
<comment type="caution">
    <text evidence="8">The sequence shown here is derived from an EMBL/GenBank/DDBJ whole genome shotgun (WGS) entry which is preliminary data.</text>
</comment>
<evidence type="ECO:0000256" key="3">
    <source>
        <dbReference type="ARBA" id="ARBA00022692"/>
    </source>
</evidence>
<evidence type="ECO:0000313" key="9">
    <source>
        <dbReference type="Proteomes" id="UP001299546"/>
    </source>
</evidence>
<organism evidence="8 9">
    <name type="scientific">Bariatricus massiliensis</name>
    <dbReference type="NCBI Taxonomy" id="1745713"/>
    <lineage>
        <taxon>Bacteria</taxon>
        <taxon>Bacillati</taxon>
        <taxon>Bacillota</taxon>
        <taxon>Clostridia</taxon>
        <taxon>Lachnospirales</taxon>
        <taxon>Lachnospiraceae</taxon>
        <taxon>Bariatricus</taxon>
    </lineage>
</organism>
<evidence type="ECO:0000313" key="8">
    <source>
        <dbReference type="EMBL" id="MCB7386851.1"/>
    </source>
</evidence>
<name>A0ABS8DEL0_9FIRM</name>
<keyword evidence="5 6" id="KW-0472">Membrane</keyword>
<keyword evidence="9" id="KW-1185">Reference proteome</keyword>